<dbReference type="PRINTS" id="PR00080">
    <property type="entry name" value="SDRFAMILY"/>
</dbReference>
<dbReference type="Pfam" id="PF00106">
    <property type="entry name" value="adh_short"/>
    <property type="match status" value="1"/>
</dbReference>
<dbReference type="PANTHER" id="PTHR44169">
    <property type="entry name" value="NADPH-DEPENDENT 1-ACYLDIHYDROXYACETONE PHOSPHATE REDUCTASE"/>
    <property type="match status" value="1"/>
</dbReference>
<dbReference type="InterPro" id="IPR002347">
    <property type="entry name" value="SDR_fam"/>
</dbReference>
<dbReference type="PRINTS" id="PR00081">
    <property type="entry name" value="GDHRDH"/>
</dbReference>
<evidence type="ECO:0000256" key="3">
    <source>
        <dbReference type="RuleBase" id="RU000363"/>
    </source>
</evidence>
<reference evidence="5" key="1">
    <citation type="submission" date="2020-02" db="EMBL/GenBank/DDBJ databases">
        <title>Streptomyces sp. ASO4wet.</title>
        <authorList>
            <person name="Risdian C."/>
            <person name="Landwehr W."/>
            <person name="Schupp P."/>
            <person name="Wink J."/>
        </authorList>
    </citation>
    <scope>NUCLEOTIDE SEQUENCE [LARGE SCALE GENOMIC DNA]</scope>
    <source>
        <strain evidence="5">ASO4wet</strain>
    </source>
</reference>
<proteinExistence type="inferred from homology"/>
<evidence type="ECO:0000256" key="1">
    <source>
        <dbReference type="ARBA" id="ARBA00006484"/>
    </source>
</evidence>
<dbReference type="Proteomes" id="UP000595046">
    <property type="component" value="Chromosome"/>
</dbReference>
<comment type="similarity">
    <text evidence="1 3">Belongs to the short-chain dehydrogenases/reductases (SDR) family.</text>
</comment>
<dbReference type="SUPFAM" id="SSF51735">
    <property type="entry name" value="NAD(P)-binding Rossmann-fold domains"/>
    <property type="match status" value="1"/>
</dbReference>
<dbReference type="InterPro" id="IPR036291">
    <property type="entry name" value="NAD(P)-bd_dom_sf"/>
</dbReference>
<dbReference type="GO" id="GO:0016491">
    <property type="term" value="F:oxidoreductase activity"/>
    <property type="evidence" value="ECO:0007669"/>
    <property type="project" value="UniProtKB-KW"/>
</dbReference>
<evidence type="ECO:0000256" key="2">
    <source>
        <dbReference type="ARBA" id="ARBA00023002"/>
    </source>
</evidence>
<dbReference type="RefSeq" id="WP_197348641.1">
    <property type="nucleotide sequence ID" value="NZ_CP048882.1"/>
</dbReference>
<dbReference type="KEGG" id="sbat:G4Z16_00650"/>
<evidence type="ECO:0000313" key="5">
    <source>
        <dbReference type="Proteomes" id="UP000595046"/>
    </source>
</evidence>
<protein>
    <submittedName>
        <fullName evidence="4">SDR family NAD(P)-dependent oxidoreductase</fullName>
    </submittedName>
</protein>
<sequence>MKKSILITGATSGIGRAATTEFASQGYQVFATYRADDHRGELAATDNVHPIRMDVTDAADLERAYAAVAEAVGGDGLYAVLNNAGITYSAPFEYLDEKRAREVMEVNVIAPYRITQTFIPLLIAHNKSNHVKARVVNIASWAGLMASPFIAFYNASKFAVIGLTESMFYDLRLLDIHTVLAIPGITKTPLLAKTTGDGSAALDTMPAEGRARYQDLFDHYATMSARSEAMPMLATPEKVAHKLHRIVDKPKPRFKNNLGIDASLIDHVITRLPRAARVAMNRRMYQLDSARPASHAPKDRP</sequence>
<dbReference type="Gene3D" id="3.40.50.720">
    <property type="entry name" value="NAD(P)-binding Rossmann-like Domain"/>
    <property type="match status" value="1"/>
</dbReference>
<keyword evidence="2" id="KW-0560">Oxidoreductase</keyword>
<name>A0A7T1T2D6_9ACTN</name>
<dbReference type="EMBL" id="CP048882">
    <property type="protein sequence ID" value="QPP05143.1"/>
    <property type="molecule type" value="Genomic_DNA"/>
</dbReference>
<keyword evidence="5" id="KW-1185">Reference proteome</keyword>
<organism evidence="4 5">
    <name type="scientific">Streptomyces bathyalis</name>
    <dbReference type="NCBI Taxonomy" id="2710756"/>
    <lineage>
        <taxon>Bacteria</taxon>
        <taxon>Bacillati</taxon>
        <taxon>Actinomycetota</taxon>
        <taxon>Actinomycetes</taxon>
        <taxon>Kitasatosporales</taxon>
        <taxon>Streptomycetaceae</taxon>
        <taxon>Streptomyces</taxon>
    </lineage>
</organism>
<accession>A0A7T1T2D6</accession>
<gene>
    <name evidence="4" type="ORF">G4Z16_00650</name>
</gene>
<evidence type="ECO:0000313" key="4">
    <source>
        <dbReference type="EMBL" id="QPP05143.1"/>
    </source>
</evidence>
<dbReference type="AlphaFoldDB" id="A0A7T1T2D6"/>
<dbReference type="PANTHER" id="PTHR44169:SF6">
    <property type="entry name" value="NADPH-DEPENDENT 1-ACYLDIHYDROXYACETONE PHOSPHATE REDUCTASE"/>
    <property type="match status" value="1"/>
</dbReference>